<dbReference type="Proteomes" id="UP000075615">
    <property type="component" value="Unassembled WGS sequence"/>
</dbReference>
<proteinExistence type="predicted"/>
<dbReference type="OrthoDB" id="819585at2"/>
<dbReference type="RefSeq" id="WP_068418807.1">
    <property type="nucleotide sequence ID" value="NZ_LRDB01000051.1"/>
</dbReference>
<dbReference type="STRING" id="296218.AWN68_11560"/>
<dbReference type="Pfam" id="PF17170">
    <property type="entry name" value="DUF5128"/>
    <property type="match status" value="1"/>
</dbReference>
<reference evidence="1 2" key="1">
    <citation type="submission" date="2016-01" db="EMBL/GenBank/DDBJ databases">
        <title>Genome sequencing of Roseivirga echinicomitans KMM 6058.</title>
        <authorList>
            <person name="Selvaratnam C."/>
            <person name="Thevarajoo S."/>
            <person name="Goh K.M."/>
            <person name="Ee R."/>
            <person name="Chan K.-G."/>
            <person name="Chong C.S."/>
        </authorList>
    </citation>
    <scope>NUCLEOTIDE SEQUENCE [LARGE SCALE GENOMIC DNA]</scope>
    <source>
        <strain evidence="1 2">KMM 6058</strain>
    </source>
</reference>
<protein>
    <recommendedName>
        <fullName evidence="3">6-bladed beta-propeller</fullName>
    </recommendedName>
</protein>
<organism evidence="1 2">
    <name type="scientific">Roseivirga echinicomitans</name>
    <dbReference type="NCBI Taxonomy" id="296218"/>
    <lineage>
        <taxon>Bacteria</taxon>
        <taxon>Pseudomonadati</taxon>
        <taxon>Bacteroidota</taxon>
        <taxon>Cytophagia</taxon>
        <taxon>Cytophagales</taxon>
        <taxon>Roseivirgaceae</taxon>
        <taxon>Roseivirga</taxon>
    </lineage>
</organism>
<accession>A0A150X0Y2</accession>
<dbReference type="EMBL" id="LRDB01000051">
    <property type="protein sequence ID" value="KYG72394.1"/>
    <property type="molecule type" value="Genomic_DNA"/>
</dbReference>
<keyword evidence="2" id="KW-1185">Reference proteome</keyword>
<evidence type="ECO:0008006" key="3">
    <source>
        <dbReference type="Google" id="ProtNLM"/>
    </source>
</evidence>
<gene>
    <name evidence="1" type="ORF">AWN68_11560</name>
</gene>
<dbReference type="AlphaFoldDB" id="A0A150X0Y2"/>
<evidence type="ECO:0000313" key="1">
    <source>
        <dbReference type="EMBL" id="KYG72394.1"/>
    </source>
</evidence>
<sequence>MNKVKTQIPYFTLLILMVCCLGCGSKTEVTETESVPTGGFQSFQIDLKGDKKPFVDLIQSIEITRLEETEESLLGYVGQVEFHEDRMIIPDNKGTFYIYSKTGEFLNKFNHKGEGPEEYSGLTDIWLENGLIGIHNSGKSINRYDLEGNFISRERLDERAAHVHPYKSGYALDKNTRYTQDSLMFSLVTLDDQMKLDKTFLPFDKSPVSQVAFSPSTLSTLGNDLLYLRMMSDTVYRVTADSAVPFIHYDFQEDWYFQPGIEEVTGSVYEAASRKEQVWFMYSHIGQNYIYLYTTLGPRKNYAFFIDRETKQSVSIESKTSTGERLDLSPIRWNGDQFLISLRSSHLTDLLDQLDQEQSSFTEGTTLEEIESSENPVLVSVKFK</sequence>
<evidence type="ECO:0000313" key="2">
    <source>
        <dbReference type="Proteomes" id="UP000075615"/>
    </source>
</evidence>
<name>A0A150X0Y2_9BACT</name>
<comment type="caution">
    <text evidence="1">The sequence shown here is derived from an EMBL/GenBank/DDBJ whole genome shotgun (WGS) entry which is preliminary data.</text>
</comment>